<protein>
    <submittedName>
        <fullName evidence="2">Uncharacterized protein</fullName>
    </submittedName>
</protein>
<accession>A0A0C5BXN7</accession>
<dbReference type="Proteomes" id="UP000032027">
    <property type="component" value="Chromosome"/>
</dbReference>
<keyword evidence="1" id="KW-0812">Transmembrane</keyword>
<evidence type="ECO:0000256" key="1">
    <source>
        <dbReference type="SAM" id="Phobius"/>
    </source>
</evidence>
<dbReference type="STRING" id="1582439.NPIRD3C_1829"/>
<evidence type="ECO:0000313" key="3">
    <source>
        <dbReference type="Proteomes" id="UP000032027"/>
    </source>
</evidence>
<organism evidence="2 3">
    <name type="scientific">Nitrosopumilus piranensis</name>
    <dbReference type="NCBI Taxonomy" id="1582439"/>
    <lineage>
        <taxon>Archaea</taxon>
        <taxon>Nitrososphaerota</taxon>
        <taxon>Nitrososphaeria</taxon>
        <taxon>Nitrosopumilales</taxon>
        <taxon>Nitrosopumilaceae</taxon>
        <taxon>Nitrosopumilus</taxon>
    </lineage>
</organism>
<proteinExistence type="predicted"/>
<feature type="transmembrane region" description="Helical" evidence="1">
    <location>
        <begin position="22"/>
        <end position="43"/>
    </location>
</feature>
<reference evidence="2 3" key="3">
    <citation type="journal article" date="2019" name="Int. J. Syst. Evol. Microbiol.">
        <title>Nitrosopumilus adriaticus sp. nov. and Nitrosopumilus piranensis sp. nov., two ammonia-oxidizing archaea from the Adriatic Sea and members of the class Nitrososphaeria.</title>
        <authorList>
            <person name="Bayer B."/>
            <person name="Vojvoda J."/>
            <person name="Reinthaler T."/>
            <person name="Reyes C."/>
            <person name="Pinto M."/>
            <person name="Herndl G.J."/>
        </authorList>
    </citation>
    <scope>NUCLEOTIDE SEQUENCE [LARGE SCALE GENOMIC DNA]</scope>
    <source>
        <strain evidence="2 3">D3C</strain>
    </source>
</reference>
<gene>
    <name evidence="2" type="ORF">NPIRD3C_1829</name>
</gene>
<reference evidence="2 3" key="2">
    <citation type="journal article" date="2016" name="ISME J.">
        <title>Physiological and genomic characterization of two novel marine thaumarchaeal strains indicates niche differentiation.</title>
        <authorList>
            <person name="Bayer B."/>
            <person name="Vojvoda J."/>
            <person name="Offre P."/>
            <person name="Alves R.J."/>
            <person name="Elisabeth N.H."/>
            <person name="Garcia J.A."/>
            <person name="Volland J.M."/>
            <person name="Srivastava A."/>
            <person name="Schleper C."/>
            <person name="Herndl G.J."/>
        </authorList>
    </citation>
    <scope>NUCLEOTIDE SEQUENCE [LARGE SCALE GENOMIC DNA]</scope>
    <source>
        <strain evidence="2 3">D3C</strain>
    </source>
</reference>
<sequence>MELAPFVTLLILNDSIFLSSTIWYNMSVIFFALSGSALFTLALKLLASSEIFIYYYIHLIRTILTVLENVTKKGINISTDPKLIVKTKISNQTHETLHSY</sequence>
<name>A0A0C5BXN7_9ARCH</name>
<dbReference type="AlphaFoldDB" id="A0A0C5BXN7"/>
<keyword evidence="3" id="KW-1185">Reference proteome</keyword>
<keyword evidence="1" id="KW-0472">Membrane</keyword>
<dbReference type="KEGG" id="nid:NPIRD3C_1829"/>
<evidence type="ECO:0000313" key="2">
    <source>
        <dbReference type="EMBL" id="AJM93039.1"/>
    </source>
</evidence>
<keyword evidence="1" id="KW-1133">Transmembrane helix</keyword>
<dbReference type="HOGENOM" id="CLU_2299216_0_0_2"/>
<dbReference type="EMBL" id="CP010868">
    <property type="protein sequence ID" value="AJM93039.1"/>
    <property type="molecule type" value="Genomic_DNA"/>
</dbReference>
<reference evidence="3" key="1">
    <citation type="submission" date="2015-02" db="EMBL/GenBank/DDBJ databases">
        <title>Characterization of two novel Thaumarchaeota isolated from the Northern Adriatic Sea.</title>
        <authorList>
            <person name="Bayer B."/>
            <person name="Vojvoda J."/>
            <person name="Offre P."/>
            <person name="Srivastava A."/>
            <person name="Elisabeth N."/>
            <person name="Garcia J.A.L."/>
            <person name="Schleper C."/>
            <person name="Herndl G.J."/>
        </authorList>
    </citation>
    <scope>NUCLEOTIDE SEQUENCE [LARGE SCALE GENOMIC DNA]</scope>
    <source>
        <strain evidence="3">D3C</strain>
    </source>
</reference>